<feature type="domain" description="Glycosyltransferase subfamily 4-like N-terminal" evidence="1">
    <location>
        <begin position="14"/>
        <end position="180"/>
    </location>
</feature>
<dbReference type="InterPro" id="IPR028098">
    <property type="entry name" value="Glyco_trans_4-like_N"/>
</dbReference>
<evidence type="ECO:0000313" key="3">
    <source>
        <dbReference type="Proteomes" id="UP000199594"/>
    </source>
</evidence>
<dbReference type="Pfam" id="PF13692">
    <property type="entry name" value="Glyco_trans_1_4"/>
    <property type="match status" value="1"/>
</dbReference>
<dbReference type="AlphaFoldDB" id="A0A1I7B385"/>
<protein>
    <submittedName>
        <fullName evidence="2">Glycosyltransferase involved in cell wall bisynthesis</fullName>
    </submittedName>
</protein>
<dbReference type="SUPFAM" id="SSF53756">
    <property type="entry name" value="UDP-Glycosyltransferase/glycogen phosphorylase"/>
    <property type="match status" value="1"/>
</dbReference>
<proteinExistence type="predicted"/>
<name>A0A1I7B385_9GAMM</name>
<dbReference type="PANTHER" id="PTHR12526:SF638">
    <property type="entry name" value="SPORE COAT PROTEIN SA"/>
    <property type="match status" value="1"/>
</dbReference>
<evidence type="ECO:0000313" key="2">
    <source>
        <dbReference type="EMBL" id="SFT81659.1"/>
    </source>
</evidence>
<dbReference type="CDD" id="cd03811">
    <property type="entry name" value="GT4_GT28_WabH-like"/>
    <property type="match status" value="1"/>
</dbReference>
<reference evidence="2 3" key="1">
    <citation type="submission" date="2016-10" db="EMBL/GenBank/DDBJ databases">
        <authorList>
            <person name="de Groot N.N."/>
        </authorList>
    </citation>
    <scope>NUCLEOTIDE SEQUENCE [LARGE SCALE GENOMIC DNA]</scope>
    <source>
        <strain evidence="2 3">CGMCC 1.6493</strain>
    </source>
</reference>
<dbReference type="EMBL" id="FPAQ01000022">
    <property type="protein sequence ID" value="SFT81659.1"/>
    <property type="molecule type" value="Genomic_DNA"/>
</dbReference>
<dbReference type="GO" id="GO:0016757">
    <property type="term" value="F:glycosyltransferase activity"/>
    <property type="evidence" value="ECO:0007669"/>
    <property type="project" value="TreeGrafter"/>
</dbReference>
<evidence type="ECO:0000259" key="1">
    <source>
        <dbReference type="Pfam" id="PF13439"/>
    </source>
</evidence>
<keyword evidence="2" id="KW-0808">Transferase</keyword>
<gene>
    <name evidence="2" type="ORF">SAMN04487956_12226</name>
</gene>
<sequence>MPHVLLVIDQLASGGAPRSVLKLTRALLESHIRVSLISLSDRVGLPIPEGAECHVVAFTPSTRWEKLHRYKIHARRLDDFLSSHMTPLDLVVSNLHQAHQVVSRSSLAKQAWYCLRSDPWQELLSNKRGWRRQLKRHKVRRLYDNKRIIALSRTNLESLDRIGSQPDATRVIPNVLEVERIHKLMEESVAEPALQDTGFCLFVGRLNFRQKRLDRLLEGYLASGIELPLVLIGDGESKRLQQEVTRLDLQDRVWALGSRDNPYPYMKRASALLLSSDYEGLPNVLLESLACGTPVVSTDCLSGPRDILVGDLARGLVPLEDTEAFGKAIRDVIDHSPSIEPNHISPYMPETVSAAYHELIGEGPCKRHSGF</sequence>
<dbReference type="Gene3D" id="3.40.50.2000">
    <property type="entry name" value="Glycogen Phosphorylase B"/>
    <property type="match status" value="2"/>
</dbReference>
<dbReference type="RefSeq" id="WP_089850156.1">
    <property type="nucleotide sequence ID" value="NZ_FPAQ01000022.1"/>
</dbReference>
<organism evidence="2 3">
    <name type="scientific">Halomonas saccharevitans</name>
    <dbReference type="NCBI Taxonomy" id="416872"/>
    <lineage>
        <taxon>Bacteria</taxon>
        <taxon>Pseudomonadati</taxon>
        <taxon>Pseudomonadota</taxon>
        <taxon>Gammaproteobacteria</taxon>
        <taxon>Oceanospirillales</taxon>
        <taxon>Halomonadaceae</taxon>
        <taxon>Halomonas</taxon>
    </lineage>
</organism>
<dbReference type="Pfam" id="PF13439">
    <property type="entry name" value="Glyco_transf_4"/>
    <property type="match status" value="1"/>
</dbReference>
<dbReference type="PANTHER" id="PTHR12526">
    <property type="entry name" value="GLYCOSYLTRANSFERASE"/>
    <property type="match status" value="1"/>
</dbReference>
<dbReference type="Proteomes" id="UP000199594">
    <property type="component" value="Unassembled WGS sequence"/>
</dbReference>
<accession>A0A1I7B385</accession>
<dbReference type="OrthoDB" id="9792269at2"/>